<dbReference type="AlphaFoldDB" id="R7WCK6"/>
<dbReference type="EnsemblPlants" id="EMT19698">
    <property type="protein sequence ID" value="EMT19698"/>
    <property type="gene ID" value="F775_06009"/>
</dbReference>
<protein>
    <submittedName>
        <fullName evidence="1">Uncharacterized protein</fullName>
    </submittedName>
</protein>
<name>R7WCK6_AEGTA</name>
<accession>R7WCK6</accession>
<sequence>MGKLVRQCDMEVMKMAMLKHEETFRQQMRAIDGARGGSGSKLRSCSQAANCLIMTNECMLID</sequence>
<organism evidence="1">
    <name type="scientific">Aegilops tauschii</name>
    <name type="common">Tausch's goatgrass</name>
    <name type="synonym">Aegilops squarrosa</name>
    <dbReference type="NCBI Taxonomy" id="37682"/>
    <lineage>
        <taxon>Eukaryota</taxon>
        <taxon>Viridiplantae</taxon>
        <taxon>Streptophyta</taxon>
        <taxon>Embryophyta</taxon>
        <taxon>Tracheophyta</taxon>
        <taxon>Spermatophyta</taxon>
        <taxon>Magnoliopsida</taxon>
        <taxon>Liliopsida</taxon>
        <taxon>Poales</taxon>
        <taxon>Poaceae</taxon>
        <taxon>BOP clade</taxon>
        <taxon>Pooideae</taxon>
        <taxon>Triticodae</taxon>
        <taxon>Triticeae</taxon>
        <taxon>Triticinae</taxon>
        <taxon>Aegilops</taxon>
    </lineage>
</organism>
<reference evidence="1" key="1">
    <citation type="submission" date="2015-06" db="UniProtKB">
        <authorList>
            <consortium name="EnsemblPlants"/>
        </authorList>
    </citation>
    <scope>IDENTIFICATION</scope>
</reference>
<proteinExistence type="predicted"/>
<evidence type="ECO:0000313" key="1">
    <source>
        <dbReference type="EnsemblPlants" id="EMT19698"/>
    </source>
</evidence>